<evidence type="ECO:0000313" key="1">
    <source>
        <dbReference type="EMBL" id="PPQ68683.1"/>
    </source>
</evidence>
<organism evidence="1 2">
    <name type="scientific">Gymnopilus dilepis</name>
    <dbReference type="NCBI Taxonomy" id="231916"/>
    <lineage>
        <taxon>Eukaryota</taxon>
        <taxon>Fungi</taxon>
        <taxon>Dikarya</taxon>
        <taxon>Basidiomycota</taxon>
        <taxon>Agaricomycotina</taxon>
        <taxon>Agaricomycetes</taxon>
        <taxon>Agaricomycetidae</taxon>
        <taxon>Agaricales</taxon>
        <taxon>Agaricineae</taxon>
        <taxon>Hymenogastraceae</taxon>
        <taxon>Gymnopilus</taxon>
    </lineage>
</organism>
<name>A0A409VR31_9AGAR</name>
<dbReference type="OrthoDB" id="425354at2759"/>
<proteinExistence type="predicted"/>
<keyword evidence="2" id="KW-1185">Reference proteome</keyword>
<evidence type="ECO:0000313" key="2">
    <source>
        <dbReference type="Proteomes" id="UP000284706"/>
    </source>
</evidence>
<dbReference type="InParanoid" id="A0A409VR31"/>
<dbReference type="PANTHER" id="PTHR38115:SF1">
    <property type="entry name" value="LIPOCALIN-LIKE DOMAIN-CONTAINING PROTEIN"/>
    <property type="match status" value="1"/>
</dbReference>
<dbReference type="AlphaFoldDB" id="A0A409VR31"/>
<protein>
    <submittedName>
        <fullName evidence="1">Uncharacterized protein</fullName>
    </submittedName>
</protein>
<reference evidence="1 2" key="1">
    <citation type="journal article" date="2018" name="Evol. Lett.">
        <title>Horizontal gene cluster transfer increased hallucinogenic mushroom diversity.</title>
        <authorList>
            <person name="Reynolds H.T."/>
            <person name="Vijayakumar V."/>
            <person name="Gluck-Thaler E."/>
            <person name="Korotkin H.B."/>
            <person name="Matheny P.B."/>
            <person name="Slot J.C."/>
        </authorList>
    </citation>
    <scope>NUCLEOTIDE SEQUENCE [LARGE SCALE GENOMIC DNA]</scope>
    <source>
        <strain evidence="1 2">SRW20</strain>
    </source>
</reference>
<gene>
    <name evidence="1" type="ORF">CVT26_002965</name>
</gene>
<dbReference type="Proteomes" id="UP000284706">
    <property type="component" value="Unassembled WGS sequence"/>
</dbReference>
<comment type="caution">
    <text evidence="1">The sequence shown here is derived from an EMBL/GenBank/DDBJ whole genome shotgun (WGS) entry which is preliminary data.</text>
</comment>
<dbReference type="InterPro" id="IPR053037">
    <property type="entry name" value="Pericyclase_pydY-like"/>
</dbReference>
<dbReference type="EMBL" id="NHYE01005590">
    <property type="protein sequence ID" value="PPQ68683.1"/>
    <property type="molecule type" value="Genomic_DNA"/>
</dbReference>
<dbReference type="PANTHER" id="PTHR38115">
    <property type="entry name" value="LIPOCALIN-LIKE DOMAIN-CONTAINING PROTEIN"/>
    <property type="match status" value="1"/>
</dbReference>
<accession>A0A409VR31</accession>
<sequence>MAVPADLTVLDISGKSLTCCVQNKTLSDQRTDEILQLQGVGWLKRKAIVYGTVTLIIKHYKDDDGVEHIDIEQTLTGGIPGTSERRTLWWKERENEDHVFGAVKGKSRRVKPEELDIPFLTADWTPDTLEHGLIQSYVESDTPKSGTTWIANQTWGIEDINGERRYVRHVKFTGPGGEDIEAKLVYDYRMP</sequence>